<protein>
    <submittedName>
        <fullName evidence="3">Outer membrane protein beta-barrel domain-containing protein</fullName>
    </submittedName>
</protein>
<keyword evidence="4" id="KW-1185">Reference proteome</keyword>
<sequence length="224" mass="24083">MKNLSTKIVLVSLLTLSLNSYAQKLPFSGLFGQIGVGYNGSSTYASGTTTVNSVKVLGDYNVGKTYNFAESIAMGYNYVINPKVRLGVGFEYNIMIASPKQDVTLKSGNTTAILGQSMEKNAYNFFLAPGYVIGNDGLAYAKFGLASSRTDLLGDTINFKGYTVGVGYKYAIDPNIFLFGEVNYSVYDDQSSSPVTSISGVQANHTLNYTNNSTMALVGYGFSF</sequence>
<keyword evidence="2" id="KW-0732">Signal</keyword>
<evidence type="ECO:0000256" key="1">
    <source>
        <dbReference type="ARBA" id="ARBA00004442"/>
    </source>
</evidence>
<organism evidence="3 4">
    <name type="scientific">Polynucleobacter kasalickyi</name>
    <dbReference type="NCBI Taxonomy" id="1938817"/>
    <lineage>
        <taxon>Bacteria</taxon>
        <taxon>Pseudomonadati</taxon>
        <taxon>Pseudomonadota</taxon>
        <taxon>Betaproteobacteria</taxon>
        <taxon>Burkholderiales</taxon>
        <taxon>Burkholderiaceae</taxon>
        <taxon>Polynucleobacter</taxon>
    </lineage>
</organism>
<evidence type="ECO:0000256" key="2">
    <source>
        <dbReference type="SAM" id="SignalP"/>
    </source>
</evidence>
<dbReference type="AlphaFoldDB" id="A0A1W2CJS8"/>
<name>A0A1W2CJS8_9BURK</name>
<evidence type="ECO:0000313" key="3">
    <source>
        <dbReference type="EMBL" id="SMC85132.1"/>
    </source>
</evidence>
<dbReference type="GO" id="GO:0009279">
    <property type="term" value="C:cell outer membrane"/>
    <property type="evidence" value="ECO:0007669"/>
    <property type="project" value="UniProtKB-SubCell"/>
</dbReference>
<dbReference type="OrthoDB" id="9130640at2"/>
<comment type="subcellular location">
    <subcellularLocation>
        <location evidence="1">Cell outer membrane</location>
    </subcellularLocation>
</comment>
<dbReference type="Proteomes" id="UP000192708">
    <property type="component" value="Unassembled WGS sequence"/>
</dbReference>
<feature type="signal peptide" evidence="2">
    <location>
        <begin position="1"/>
        <end position="22"/>
    </location>
</feature>
<dbReference type="InterPro" id="IPR011250">
    <property type="entry name" value="OMP/PagP_B-barrel"/>
</dbReference>
<dbReference type="RefSeq" id="WP_084286095.1">
    <property type="nucleotide sequence ID" value="NZ_FWXJ01000025.1"/>
</dbReference>
<feature type="chain" id="PRO_5012122339" evidence="2">
    <location>
        <begin position="23"/>
        <end position="224"/>
    </location>
</feature>
<reference evidence="3 4" key="1">
    <citation type="submission" date="2017-04" db="EMBL/GenBank/DDBJ databases">
        <authorList>
            <person name="Afonso C.L."/>
            <person name="Miller P.J."/>
            <person name="Scott M.A."/>
            <person name="Spackman E."/>
            <person name="Goraichik I."/>
            <person name="Dimitrov K.M."/>
            <person name="Suarez D.L."/>
            <person name="Swayne D.E."/>
        </authorList>
    </citation>
    <scope>NUCLEOTIDE SEQUENCE [LARGE SCALE GENOMIC DNA]</scope>
    <source>
        <strain evidence="3 4">VK13</strain>
    </source>
</reference>
<dbReference type="SUPFAM" id="SSF56925">
    <property type="entry name" value="OMPA-like"/>
    <property type="match status" value="1"/>
</dbReference>
<proteinExistence type="predicted"/>
<dbReference type="EMBL" id="FWXJ01000025">
    <property type="protein sequence ID" value="SMC85132.1"/>
    <property type="molecule type" value="Genomic_DNA"/>
</dbReference>
<accession>A0A1W2CJS8</accession>
<evidence type="ECO:0000313" key="4">
    <source>
        <dbReference type="Proteomes" id="UP000192708"/>
    </source>
</evidence>
<gene>
    <name evidence="3" type="ORF">SAMN06296008_1252</name>
</gene>